<name>A0AAW2F3Y1_9HYME</name>
<evidence type="ECO:0008006" key="3">
    <source>
        <dbReference type="Google" id="ProtNLM"/>
    </source>
</evidence>
<evidence type="ECO:0000313" key="2">
    <source>
        <dbReference type="Proteomes" id="UP001430953"/>
    </source>
</evidence>
<accession>A0AAW2F3Y1</accession>
<protein>
    <recommendedName>
        <fullName evidence="3">Transposase</fullName>
    </recommendedName>
</protein>
<sequence length="100" mass="11445">MLFLNAIYLLIRTGTNWNLRYRRTGLSTDGDNQARQTCEATVLPNRATPTRFAFVERSRRLRSMPCHPASLLSQNFFHHRASLCVVHNDTRSVIAEPGTE</sequence>
<dbReference type="EMBL" id="JADYXP020000014">
    <property type="protein sequence ID" value="KAL0110713.1"/>
    <property type="molecule type" value="Genomic_DNA"/>
</dbReference>
<reference evidence="1 2" key="1">
    <citation type="submission" date="2023-03" db="EMBL/GenBank/DDBJ databases">
        <title>High recombination rates correlate with genetic variation in Cardiocondyla obscurior ants.</title>
        <authorList>
            <person name="Errbii M."/>
        </authorList>
    </citation>
    <scope>NUCLEOTIDE SEQUENCE [LARGE SCALE GENOMIC DNA]</scope>
    <source>
        <strain evidence="1">Alpha-2009</strain>
        <tissue evidence="1">Whole body</tissue>
    </source>
</reference>
<comment type="caution">
    <text evidence="1">The sequence shown here is derived from an EMBL/GenBank/DDBJ whole genome shotgun (WGS) entry which is preliminary data.</text>
</comment>
<keyword evidence="2" id="KW-1185">Reference proteome</keyword>
<evidence type="ECO:0000313" key="1">
    <source>
        <dbReference type="EMBL" id="KAL0110713.1"/>
    </source>
</evidence>
<gene>
    <name evidence="1" type="ORF">PUN28_013977</name>
</gene>
<organism evidence="1 2">
    <name type="scientific">Cardiocondyla obscurior</name>
    <dbReference type="NCBI Taxonomy" id="286306"/>
    <lineage>
        <taxon>Eukaryota</taxon>
        <taxon>Metazoa</taxon>
        <taxon>Ecdysozoa</taxon>
        <taxon>Arthropoda</taxon>
        <taxon>Hexapoda</taxon>
        <taxon>Insecta</taxon>
        <taxon>Pterygota</taxon>
        <taxon>Neoptera</taxon>
        <taxon>Endopterygota</taxon>
        <taxon>Hymenoptera</taxon>
        <taxon>Apocrita</taxon>
        <taxon>Aculeata</taxon>
        <taxon>Formicoidea</taxon>
        <taxon>Formicidae</taxon>
        <taxon>Myrmicinae</taxon>
        <taxon>Cardiocondyla</taxon>
    </lineage>
</organism>
<proteinExistence type="predicted"/>
<dbReference type="AlphaFoldDB" id="A0AAW2F3Y1"/>
<dbReference type="Proteomes" id="UP001430953">
    <property type="component" value="Unassembled WGS sequence"/>
</dbReference>